<dbReference type="Gene3D" id="1.20.1280.50">
    <property type="match status" value="1"/>
</dbReference>
<name>A0A2N9ERU3_FAGSY</name>
<dbReference type="AlphaFoldDB" id="A0A2N9ERU3"/>
<evidence type="ECO:0000313" key="2">
    <source>
        <dbReference type="EMBL" id="SPC77572.1"/>
    </source>
</evidence>
<protein>
    <recommendedName>
        <fullName evidence="1">F-box domain-containing protein</fullName>
    </recommendedName>
</protein>
<dbReference type="InterPro" id="IPR036047">
    <property type="entry name" value="F-box-like_dom_sf"/>
</dbReference>
<dbReference type="InterPro" id="IPR017451">
    <property type="entry name" value="F-box-assoc_interact_dom"/>
</dbReference>
<dbReference type="NCBIfam" id="TIGR01640">
    <property type="entry name" value="F_box_assoc_1"/>
    <property type="match status" value="1"/>
</dbReference>
<evidence type="ECO:0000259" key="1">
    <source>
        <dbReference type="SMART" id="SM00256"/>
    </source>
</evidence>
<dbReference type="InterPro" id="IPR013187">
    <property type="entry name" value="F-box-assoc_dom_typ3"/>
</dbReference>
<feature type="domain" description="F-box" evidence="1">
    <location>
        <begin position="36"/>
        <end position="73"/>
    </location>
</feature>
<dbReference type="PANTHER" id="PTHR31672">
    <property type="entry name" value="BNACNNG10540D PROTEIN"/>
    <property type="match status" value="1"/>
</dbReference>
<reference evidence="2" key="1">
    <citation type="submission" date="2018-02" db="EMBL/GenBank/DDBJ databases">
        <authorList>
            <person name="Cohen D.B."/>
            <person name="Kent A.D."/>
        </authorList>
    </citation>
    <scope>NUCLEOTIDE SEQUENCE</scope>
</reference>
<dbReference type="Pfam" id="PF08268">
    <property type="entry name" value="FBA_3"/>
    <property type="match status" value="1"/>
</dbReference>
<dbReference type="PANTHER" id="PTHR31672:SF13">
    <property type="entry name" value="F-BOX PROTEIN CPR30-LIKE"/>
    <property type="match status" value="1"/>
</dbReference>
<accession>A0A2N9ERU3</accession>
<gene>
    <name evidence="2" type="ORF">FSB_LOCUS5454</name>
</gene>
<dbReference type="SUPFAM" id="SSF50965">
    <property type="entry name" value="Galactose oxidase, central domain"/>
    <property type="match status" value="1"/>
</dbReference>
<dbReference type="InterPro" id="IPR001810">
    <property type="entry name" value="F-box_dom"/>
</dbReference>
<sequence>MRLKGKSKMFETGGKPIRKKPIRRKSDSWNEVESAEDILADIFSRVPVKSLLVSKSVSKHWHRLIQSPAFINLQLRWSLEKPNYIIYPYMDEVVNLYLMKGNGEIIEMITLPGCENLPPLSLICSRNGLICCINYPLVPDSDDEVYLIDFEIRICNPATREVYLLPQGSPSKKKISIGVAFGPKPWEYKVFRFFHFKSEAEDTRLECEIYSSSTGSWRGIGVVQHCPMDYEHCPLGSNHIFVNGKVYWFVSSEEDDDIPGFILSVDMEENFRIINLPEEVTQHSSLVDLEGCLSLVAVYDEDEIVDVWVLDDSNEPNWKKKRSDYVPFSSNECIDSVAALKNEIFFITTDHYLIYNLDDGTWTELDLADDFERNLPVVFPYTESLLPCKY</sequence>
<dbReference type="InterPro" id="IPR011043">
    <property type="entry name" value="Gal_Oxase/kelch_b-propeller"/>
</dbReference>
<organism evidence="2">
    <name type="scientific">Fagus sylvatica</name>
    <name type="common">Beechnut</name>
    <dbReference type="NCBI Taxonomy" id="28930"/>
    <lineage>
        <taxon>Eukaryota</taxon>
        <taxon>Viridiplantae</taxon>
        <taxon>Streptophyta</taxon>
        <taxon>Embryophyta</taxon>
        <taxon>Tracheophyta</taxon>
        <taxon>Spermatophyta</taxon>
        <taxon>Magnoliopsida</taxon>
        <taxon>eudicotyledons</taxon>
        <taxon>Gunneridae</taxon>
        <taxon>Pentapetalae</taxon>
        <taxon>rosids</taxon>
        <taxon>fabids</taxon>
        <taxon>Fagales</taxon>
        <taxon>Fagaceae</taxon>
        <taxon>Fagus</taxon>
    </lineage>
</organism>
<dbReference type="Pfam" id="PF00646">
    <property type="entry name" value="F-box"/>
    <property type="match status" value="1"/>
</dbReference>
<dbReference type="SMART" id="SM00256">
    <property type="entry name" value="FBOX"/>
    <property type="match status" value="1"/>
</dbReference>
<proteinExistence type="predicted"/>
<dbReference type="InterPro" id="IPR050796">
    <property type="entry name" value="SCF_F-box_component"/>
</dbReference>
<dbReference type="SUPFAM" id="SSF81383">
    <property type="entry name" value="F-box domain"/>
    <property type="match status" value="1"/>
</dbReference>
<dbReference type="EMBL" id="OIVN01000280">
    <property type="protein sequence ID" value="SPC77572.1"/>
    <property type="molecule type" value="Genomic_DNA"/>
</dbReference>